<evidence type="ECO:0000313" key="2">
    <source>
        <dbReference type="Proteomes" id="UP000282388"/>
    </source>
</evidence>
<accession>A0A3A8EL22</accession>
<name>A0A3A8EL22_9GAMM</name>
<dbReference type="AlphaFoldDB" id="A0A3A8EL22"/>
<organism evidence="1 2">
    <name type="scientific">Acinetobacter tianfuensis</name>
    <dbReference type="NCBI Taxonomy" id="2419603"/>
    <lineage>
        <taxon>Bacteria</taxon>
        <taxon>Pseudomonadati</taxon>
        <taxon>Pseudomonadota</taxon>
        <taxon>Gammaproteobacteria</taxon>
        <taxon>Moraxellales</taxon>
        <taxon>Moraxellaceae</taxon>
        <taxon>Acinetobacter</taxon>
    </lineage>
</organism>
<evidence type="ECO:0000313" key="1">
    <source>
        <dbReference type="EMBL" id="RKG29053.1"/>
    </source>
</evidence>
<sequence length="91" mass="11062">MKTMIALSEIEQIYNFILEMPGLERKSNYEKILTFFSIFQDRSDRFLDLRDRSKVRFMLNGVARIVHMDYLPNFQNKKELLPWLEKVINHH</sequence>
<reference evidence="1 2" key="1">
    <citation type="submission" date="2018-09" db="EMBL/GenBank/DDBJ databases">
        <title>The draft genome of Acinetobacter spp. strains.</title>
        <authorList>
            <person name="Qin J."/>
            <person name="Feng Y."/>
            <person name="Zong Z."/>
        </authorList>
    </citation>
    <scope>NUCLEOTIDE SEQUENCE [LARGE SCALE GENOMIC DNA]</scope>
    <source>
        <strain evidence="1 2">WCHAc060012</strain>
    </source>
</reference>
<gene>
    <name evidence="1" type="ORF">D7V32_16745</name>
</gene>
<keyword evidence="2" id="KW-1185">Reference proteome</keyword>
<protein>
    <submittedName>
        <fullName evidence="1">Uncharacterized protein</fullName>
    </submittedName>
</protein>
<proteinExistence type="predicted"/>
<dbReference type="OrthoDB" id="6706428at2"/>
<dbReference type="EMBL" id="RAXV01000070">
    <property type="protein sequence ID" value="RKG29053.1"/>
    <property type="molecule type" value="Genomic_DNA"/>
</dbReference>
<dbReference type="RefSeq" id="WP_120403906.1">
    <property type="nucleotide sequence ID" value="NZ_RAXV01000070.1"/>
</dbReference>
<comment type="caution">
    <text evidence="1">The sequence shown here is derived from an EMBL/GenBank/DDBJ whole genome shotgun (WGS) entry which is preliminary data.</text>
</comment>
<dbReference type="Proteomes" id="UP000282388">
    <property type="component" value="Unassembled WGS sequence"/>
</dbReference>